<keyword evidence="4" id="KW-1185">Reference proteome</keyword>
<evidence type="ECO:0000259" key="2">
    <source>
        <dbReference type="PROSITE" id="PS51186"/>
    </source>
</evidence>
<protein>
    <recommendedName>
        <fullName evidence="2">N-acetyltransferase domain-containing protein</fullName>
    </recommendedName>
</protein>
<comment type="caution">
    <text evidence="3">The sequence shown here is derived from an EMBL/GenBank/DDBJ whole genome shotgun (WGS) entry which is preliminary data.</text>
</comment>
<gene>
    <name evidence="3" type="ORF">JZO67_004771</name>
</gene>
<proteinExistence type="predicted"/>
<dbReference type="RefSeq" id="WP_207702280.1">
    <property type="nucleotide sequence ID" value="NZ_JAFREL020000006.1"/>
</dbReference>
<dbReference type="PROSITE" id="PS51186">
    <property type="entry name" value="GNAT"/>
    <property type="match status" value="1"/>
</dbReference>
<evidence type="ECO:0000313" key="4">
    <source>
        <dbReference type="Proteomes" id="UP000664357"/>
    </source>
</evidence>
<sequence>MKILITKDTMSEIYLDAVKIRHKVFIQEQGVPLEREIDKDEAYSIHFVLYTDEQNAAATVRLLPLNTQELKLQRMAVLKEFRGQKLGDALLQEAELFAKQQGFQQIRLDAQLSAQTFYKAHDYQTYGEAFQEVGIDHIHMKKDL</sequence>
<dbReference type="InterPro" id="IPR050769">
    <property type="entry name" value="NAT_camello-type"/>
</dbReference>
<dbReference type="InterPro" id="IPR000182">
    <property type="entry name" value="GNAT_dom"/>
</dbReference>
<dbReference type="Proteomes" id="UP000664357">
    <property type="component" value="Unassembled WGS sequence"/>
</dbReference>
<dbReference type="PANTHER" id="PTHR13947:SF37">
    <property type="entry name" value="LD18367P"/>
    <property type="match status" value="1"/>
</dbReference>
<organism evidence="3 4">
    <name type="scientific">Candidatus Enterococcus ferrettii</name>
    <dbReference type="NCBI Taxonomy" id="2815324"/>
    <lineage>
        <taxon>Bacteria</taxon>
        <taxon>Bacillati</taxon>
        <taxon>Bacillota</taxon>
        <taxon>Bacilli</taxon>
        <taxon>Lactobacillales</taxon>
        <taxon>Enterococcaceae</taxon>
        <taxon>Enterococcus</taxon>
    </lineage>
</organism>
<dbReference type="InterPro" id="IPR016181">
    <property type="entry name" value="Acyl_CoA_acyltransferase"/>
</dbReference>
<feature type="domain" description="N-acetyltransferase" evidence="2">
    <location>
        <begin position="3"/>
        <end position="144"/>
    </location>
</feature>
<dbReference type="CDD" id="cd04301">
    <property type="entry name" value="NAT_SF"/>
    <property type="match status" value="1"/>
</dbReference>
<name>A0ABV0EYW7_9ENTE</name>
<reference evidence="3 4" key="1">
    <citation type="submission" date="2021-03" db="EMBL/GenBank/DDBJ databases">
        <authorList>
            <person name="Gilmore M.S."/>
            <person name="Schwartzman J."/>
            <person name="Van Tyne D."/>
            <person name="Martin M."/>
            <person name="Earl A.M."/>
            <person name="Manson A.L."/>
            <person name="Straub T."/>
            <person name="Salamzade R."/>
            <person name="Saavedra J."/>
            <person name="Lebreton F."/>
            <person name="Prichula J."/>
            <person name="Schaufler K."/>
            <person name="Gaca A."/>
            <person name="Sgardioli B."/>
            <person name="Wagenaar J."/>
            <person name="Strong T."/>
        </authorList>
    </citation>
    <scope>NUCLEOTIDE SEQUENCE [LARGE SCALE GENOMIC DNA]</scope>
    <source>
        <strain evidence="3 4">665A</strain>
    </source>
</reference>
<dbReference type="SUPFAM" id="SSF55729">
    <property type="entry name" value="Acyl-CoA N-acyltransferases (Nat)"/>
    <property type="match status" value="1"/>
</dbReference>
<keyword evidence="1" id="KW-0808">Transferase</keyword>
<evidence type="ECO:0000313" key="3">
    <source>
        <dbReference type="EMBL" id="MEO1772788.1"/>
    </source>
</evidence>
<dbReference type="Pfam" id="PF13673">
    <property type="entry name" value="Acetyltransf_10"/>
    <property type="match status" value="1"/>
</dbReference>
<evidence type="ECO:0000256" key="1">
    <source>
        <dbReference type="ARBA" id="ARBA00022679"/>
    </source>
</evidence>
<reference evidence="3 4" key="2">
    <citation type="submission" date="2024-02" db="EMBL/GenBank/DDBJ databases">
        <title>The Genome Sequence of Enterococcus sp. DIV0159.</title>
        <authorList>
            <person name="Earl A."/>
            <person name="Manson A."/>
            <person name="Gilmore M."/>
            <person name="Sanders J."/>
            <person name="Shea T."/>
            <person name="Howe W."/>
            <person name="Livny J."/>
            <person name="Cuomo C."/>
            <person name="Neafsey D."/>
            <person name="Birren B."/>
        </authorList>
    </citation>
    <scope>NUCLEOTIDE SEQUENCE [LARGE SCALE GENOMIC DNA]</scope>
    <source>
        <strain evidence="3 4">665A</strain>
    </source>
</reference>
<accession>A0ABV0EYW7</accession>
<dbReference type="PANTHER" id="PTHR13947">
    <property type="entry name" value="GNAT FAMILY N-ACETYLTRANSFERASE"/>
    <property type="match status" value="1"/>
</dbReference>
<dbReference type="EMBL" id="JAFREL020000006">
    <property type="protein sequence ID" value="MEO1772788.1"/>
    <property type="molecule type" value="Genomic_DNA"/>
</dbReference>
<dbReference type="Gene3D" id="3.40.630.30">
    <property type="match status" value="1"/>
</dbReference>